<reference evidence="1 2" key="2">
    <citation type="journal article" date="2022" name="Mol. Ecol. Resour.">
        <title>The genomes of chicory, endive, great burdock and yacon provide insights into Asteraceae paleo-polyploidization history and plant inulin production.</title>
        <authorList>
            <person name="Fan W."/>
            <person name="Wang S."/>
            <person name="Wang H."/>
            <person name="Wang A."/>
            <person name="Jiang F."/>
            <person name="Liu H."/>
            <person name="Zhao H."/>
            <person name="Xu D."/>
            <person name="Zhang Y."/>
        </authorList>
    </citation>
    <scope>NUCLEOTIDE SEQUENCE [LARGE SCALE GENOMIC DNA]</scope>
    <source>
        <strain evidence="2">cv. Punajuju</strain>
        <tissue evidence="1">Leaves</tissue>
    </source>
</reference>
<reference evidence="2" key="1">
    <citation type="journal article" date="2022" name="Mol. Ecol. Resour.">
        <title>The genomes of chicory, endive, great burdock and yacon provide insights into Asteraceae palaeo-polyploidization history and plant inulin production.</title>
        <authorList>
            <person name="Fan W."/>
            <person name="Wang S."/>
            <person name="Wang H."/>
            <person name="Wang A."/>
            <person name="Jiang F."/>
            <person name="Liu H."/>
            <person name="Zhao H."/>
            <person name="Xu D."/>
            <person name="Zhang Y."/>
        </authorList>
    </citation>
    <scope>NUCLEOTIDE SEQUENCE [LARGE SCALE GENOMIC DNA]</scope>
    <source>
        <strain evidence="2">cv. Punajuju</strain>
    </source>
</reference>
<name>A0ACB9F843_CICIN</name>
<organism evidence="1 2">
    <name type="scientific">Cichorium intybus</name>
    <name type="common">Chicory</name>
    <dbReference type="NCBI Taxonomy" id="13427"/>
    <lineage>
        <taxon>Eukaryota</taxon>
        <taxon>Viridiplantae</taxon>
        <taxon>Streptophyta</taxon>
        <taxon>Embryophyta</taxon>
        <taxon>Tracheophyta</taxon>
        <taxon>Spermatophyta</taxon>
        <taxon>Magnoliopsida</taxon>
        <taxon>eudicotyledons</taxon>
        <taxon>Gunneridae</taxon>
        <taxon>Pentapetalae</taxon>
        <taxon>asterids</taxon>
        <taxon>campanulids</taxon>
        <taxon>Asterales</taxon>
        <taxon>Asteraceae</taxon>
        <taxon>Cichorioideae</taxon>
        <taxon>Cichorieae</taxon>
        <taxon>Cichoriinae</taxon>
        <taxon>Cichorium</taxon>
    </lineage>
</organism>
<proteinExistence type="predicted"/>
<comment type="caution">
    <text evidence="1">The sequence shown here is derived from an EMBL/GenBank/DDBJ whole genome shotgun (WGS) entry which is preliminary data.</text>
</comment>
<evidence type="ECO:0000313" key="1">
    <source>
        <dbReference type="EMBL" id="KAI3767295.1"/>
    </source>
</evidence>
<dbReference type="EMBL" id="CM042011">
    <property type="protein sequence ID" value="KAI3767295.1"/>
    <property type="molecule type" value="Genomic_DNA"/>
</dbReference>
<protein>
    <submittedName>
        <fullName evidence="1">Uncharacterized protein</fullName>
    </submittedName>
</protein>
<evidence type="ECO:0000313" key="2">
    <source>
        <dbReference type="Proteomes" id="UP001055811"/>
    </source>
</evidence>
<gene>
    <name evidence="1" type="ORF">L2E82_17390</name>
</gene>
<dbReference type="Proteomes" id="UP001055811">
    <property type="component" value="Linkage Group LG03"/>
</dbReference>
<keyword evidence="2" id="KW-1185">Reference proteome</keyword>
<sequence>MMLCENIFIAMSLNSFKVFKMYPHFLSSFAILDMSEDIRRKFLLEFMVALQIIWPLLKIASQTSSFP</sequence>
<accession>A0ACB9F843</accession>